<keyword evidence="9" id="KW-0375">Hydrogen ion transport</keyword>
<evidence type="ECO:0000256" key="10">
    <source>
        <dbReference type="ARBA" id="ARBA00022989"/>
    </source>
</evidence>
<dbReference type="GO" id="GO:0071978">
    <property type="term" value="P:bacterial-type flagellum-dependent swarming motility"/>
    <property type="evidence" value="ECO:0007669"/>
    <property type="project" value="InterPro"/>
</dbReference>
<sequence>MQKIIGVLIIIVCVFGGFVLAGGYLGTMWQPAELMIILGAGAGALAIGNPHHVIVDMWQQARGVVAKRDERKLYRELLSLMYHLLEQVRQNGMRVLDEHIEEPHQSSLFLSYPEVLEYPKLVTFITDNFRLMAMGKITAHELEGMLELELESIEADLMEPSHSMHRIAEAMPGFGILAAVMGIVITMTNIDGDMAQIGISVAHALVGTFLGIFFCYCVFDPLSSAMSNQVKRELSAFECVKAMMVSYTAGKPALVAADAGRKLILLDVKPTFAEMEGWVTQQVFQ</sequence>
<proteinExistence type="inferred from homology"/>
<dbReference type="Pfam" id="PF20560">
    <property type="entry name" value="MotA_N"/>
    <property type="match status" value="1"/>
</dbReference>
<keyword evidence="12 13" id="KW-0472">Membrane</keyword>
<dbReference type="InterPro" id="IPR000540">
    <property type="entry name" value="Flag_MotA_CS"/>
</dbReference>
<evidence type="ECO:0000256" key="7">
    <source>
        <dbReference type="ARBA" id="ARBA00022692"/>
    </source>
</evidence>
<keyword evidence="5" id="KW-0145">Chemotaxis</keyword>
<feature type="transmembrane region" description="Helical" evidence="13">
    <location>
        <begin position="7"/>
        <end position="29"/>
    </location>
</feature>
<evidence type="ECO:0000256" key="8">
    <source>
        <dbReference type="ARBA" id="ARBA00022779"/>
    </source>
</evidence>
<dbReference type="Pfam" id="PF01618">
    <property type="entry name" value="MotA_ExbB"/>
    <property type="match status" value="1"/>
</dbReference>
<comment type="similarity">
    <text evidence="2">Belongs to the MotA family.</text>
</comment>
<reference evidence="16 17" key="1">
    <citation type="submission" date="2014-12" db="EMBL/GenBank/DDBJ databases">
        <title>Genome sequencing of Photobacterium gaetbulicola AD005a.</title>
        <authorList>
            <person name="Adrian T.G.S."/>
            <person name="Chan K.G."/>
        </authorList>
    </citation>
    <scope>NUCLEOTIDE SEQUENCE [LARGE SCALE GENOMIC DNA]</scope>
    <source>
        <strain evidence="16 17">AD005a</strain>
    </source>
</reference>
<gene>
    <name evidence="16" type="ORF">RJ45_14705</name>
</gene>
<dbReference type="PROSITE" id="PS01307">
    <property type="entry name" value="MOTA"/>
    <property type="match status" value="1"/>
</dbReference>
<keyword evidence="4" id="KW-1003">Cell membrane</keyword>
<feature type="transmembrane region" description="Helical" evidence="13">
    <location>
        <begin position="167"/>
        <end position="185"/>
    </location>
</feature>
<dbReference type="PANTHER" id="PTHR30433:SF4">
    <property type="entry name" value="MOTILITY PROTEIN A"/>
    <property type="match status" value="1"/>
</dbReference>
<keyword evidence="10 13" id="KW-1133">Transmembrane helix</keyword>
<feature type="transmembrane region" description="Helical" evidence="13">
    <location>
        <begin position="197"/>
        <end position="219"/>
    </location>
</feature>
<evidence type="ECO:0000256" key="12">
    <source>
        <dbReference type="ARBA" id="ARBA00023136"/>
    </source>
</evidence>
<dbReference type="InterPro" id="IPR046786">
    <property type="entry name" value="MotA_N"/>
</dbReference>
<evidence type="ECO:0000256" key="9">
    <source>
        <dbReference type="ARBA" id="ARBA00022781"/>
    </source>
</evidence>
<evidence type="ECO:0000256" key="13">
    <source>
        <dbReference type="SAM" id="Phobius"/>
    </source>
</evidence>
<dbReference type="RefSeq" id="WP_039463575.1">
    <property type="nucleotide sequence ID" value="NZ_JWLZ01000167.1"/>
</dbReference>
<dbReference type="GO" id="GO:0005886">
    <property type="term" value="C:plasma membrane"/>
    <property type="evidence" value="ECO:0007669"/>
    <property type="project" value="UniProtKB-SubCell"/>
</dbReference>
<feature type="transmembrane region" description="Helical" evidence="13">
    <location>
        <begin position="35"/>
        <end position="58"/>
    </location>
</feature>
<keyword evidence="7 13" id="KW-0812">Transmembrane</keyword>
<comment type="subcellular location">
    <subcellularLocation>
        <location evidence="1">Cell inner membrane</location>
        <topology evidence="1">Multi-pass membrane protein</topology>
    </subcellularLocation>
</comment>
<dbReference type="AlphaFoldDB" id="A0A0B9GVZ4"/>
<dbReference type="PANTHER" id="PTHR30433">
    <property type="entry name" value="CHEMOTAXIS PROTEIN MOTA"/>
    <property type="match status" value="1"/>
</dbReference>
<dbReference type="GO" id="GO:0006935">
    <property type="term" value="P:chemotaxis"/>
    <property type="evidence" value="ECO:0007669"/>
    <property type="project" value="UniProtKB-KW"/>
</dbReference>
<dbReference type="InterPro" id="IPR002898">
    <property type="entry name" value="MotA_ExbB_proton_chnl"/>
</dbReference>
<feature type="domain" description="Motility protein A N-terminal" evidence="15">
    <location>
        <begin position="4"/>
        <end position="92"/>
    </location>
</feature>
<feature type="domain" description="MotA/TolQ/ExbB proton channel" evidence="14">
    <location>
        <begin position="135"/>
        <end position="238"/>
    </location>
</feature>
<comment type="caution">
    <text evidence="16">The sequence shown here is derived from an EMBL/GenBank/DDBJ whole genome shotgun (WGS) entry which is preliminary data.</text>
</comment>
<accession>A0A0B9GVZ4</accession>
<evidence type="ECO:0000256" key="6">
    <source>
        <dbReference type="ARBA" id="ARBA00022519"/>
    </source>
</evidence>
<dbReference type="GO" id="GO:1902600">
    <property type="term" value="P:proton transmembrane transport"/>
    <property type="evidence" value="ECO:0007669"/>
    <property type="project" value="UniProtKB-KW"/>
</dbReference>
<evidence type="ECO:0000256" key="3">
    <source>
        <dbReference type="ARBA" id="ARBA00022448"/>
    </source>
</evidence>
<evidence type="ECO:0000256" key="4">
    <source>
        <dbReference type="ARBA" id="ARBA00022475"/>
    </source>
</evidence>
<dbReference type="NCBIfam" id="TIGR03818">
    <property type="entry name" value="MotA1"/>
    <property type="match status" value="1"/>
</dbReference>
<evidence type="ECO:0000256" key="11">
    <source>
        <dbReference type="ARBA" id="ARBA00023065"/>
    </source>
</evidence>
<dbReference type="EMBL" id="JWLZ01000167">
    <property type="protein sequence ID" value="KHT62891.1"/>
    <property type="molecule type" value="Genomic_DNA"/>
</dbReference>
<evidence type="ECO:0000313" key="17">
    <source>
        <dbReference type="Proteomes" id="UP000031278"/>
    </source>
</evidence>
<evidence type="ECO:0000256" key="1">
    <source>
        <dbReference type="ARBA" id="ARBA00004429"/>
    </source>
</evidence>
<protein>
    <submittedName>
        <fullName evidence="16">Uncharacterized protein</fullName>
    </submittedName>
</protein>
<dbReference type="InterPro" id="IPR047055">
    <property type="entry name" value="MotA-like"/>
</dbReference>
<evidence type="ECO:0000259" key="14">
    <source>
        <dbReference type="Pfam" id="PF01618"/>
    </source>
</evidence>
<dbReference type="InterPro" id="IPR022522">
    <property type="entry name" value="Flagellar_motor_stator_MotA"/>
</dbReference>
<keyword evidence="3" id="KW-0813">Transport</keyword>
<evidence type="ECO:0000259" key="15">
    <source>
        <dbReference type="Pfam" id="PF20560"/>
    </source>
</evidence>
<name>A0A0B9GVZ4_9GAMM</name>
<keyword evidence="6" id="KW-0997">Cell inner membrane</keyword>
<evidence type="ECO:0000256" key="5">
    <source>
        <dbReference type="ARBA" id="ARBA00022500"/>
    </source>
</evidence>
<evidence type="ECO:0000256" key="2">
    <source>
        <dbReference type="ARBA" id="ARBA00008038"/>
    </source>
</evidence>
<keyword evidence="11" id="KW-0406">Ion transport</keyword>
<organism evidence="16 17">
    <name type="scientific">Photobacterium gaetbulicola</name>
    <dbReference type="NCBI Taxonomy" id="1295392"/>
    <lineage>
        <taxon>Bacteria</taxon>
        <taxon>Pseudomonadati</taxon>
        <taxon>Pseudomonadota</taxon>
        <taxon>Gammaproteobacteria</taxon>
        <taxon>Vibrionales</taxon>
        <taxon>Vibrionaceae</taxon>
        <taxon>Photobacterium</taxon>
    </lineage>
</organism>
<keyword evidence="8" id="KW-0283">Flagellar rotation</keyword>
<evidence type="ECO:0000313" key="16">
    <source>
        <dbReference type="EMBL" id="KHT62891.1"/>
    </source>
</evidence>
<dbReference type="Proteomes" id="UP000031278">
    <property type="component" value="Unassembled WGS sequence"/>
</dbReference>